<keyword evidence="1" id="KW-1133">Transmembrane helix</keyword>
<dbReference type="KEGG" id="tcu:Tcur_3716"/>
<dbReference type="GO" id="GO:0016020">
    <property type="term" value="C:membrane"/>
    <property type="evidence" value="ECO:0007669"/>
    <property type="project" value="UniProtKB-UniRule"/>
</dbReference>
<proteinExistence type="predicted"/>
<gene>
    <name evidence="4" type="ordered locus">Tcur_3716</name>
</gene>
<protein>
    <submittedName>
        <fullName evidence="4">Putative integral membrane sensor protein</fullName>
    </submittedName>
</protein>
<evidence type="ECO:0000256" key="1">
    <source>
        <dbReference type="PROSITE-ProRule" id="PRU00244"/>
    </source>
</evidence>
<feature type="transmembrane region" description="Helical" evidence="1">
    <location>
        <begin position="83"/>
        <end position="104"/>
    </location>
</feature>
<evidence type="ECO:0000259" key="3">
    <source>
        <dbReference type="PROSITE" id="PS50924"/>
    </source>
</evidence>
<sequence length="306" mass="31389">MAEVQHFSFEILTPVLAYLMSCIGSFLGLLCAARGREGTAGKRAAWLALGAVSIGGTGIWVVHFVAMLGFHVPGMEIRYDVPLTLAGALLAVAVVGAGLFIVSFGRMRPPALVTGGVTAGLGVAGMHYLGVRAMRLPGRISYDAAFVALSVVIAIVAATAALWFASRVAGTWATMGAAAGMGVAVSGMHYTGMAAVRVHPDPALGRPSGAAAFDFLLPLIVGISVLAMLLLLIIGLAAGDEPDRPMPALPAGDPAHGPDRAARERPADGPETGGRTERNAGPPPIIKPSRISGEHRTAGRWFGGTD</sequence>
<feature type="transmembrane region" description="Helical" evidence="1">
    <location>
        <begin position="215"/>
        <end position="238"/>
    </location>
</feature>
<evidence type="ECO:0000313" key="4">
    <source>
        <dbReference type="EMBL" id="ACY99249.1"/>
    </source>
</evidence>
<organism evidence="4 5">
    <name type="scientific">Thermomonospora curvata (strain ATCC 19995 / DSM 43183 / JCM 3096 / KCTC 9072 / NBRC 15933 / NCIMB 10081 / Henssen B9)</name>
    <dbReference type="NCBI Taxonomy" id="471852"/>
    <lineage>
        <taxon>Bacteria</taxon>
        <taxon>Bacillati</taxon>
        <taxon>Actinomycetota</taxon>
        <taxon>Actinomycetes</taxon>
        <taxon>Streptosporangiales</taxon>
        <taxon>Thermomonosporaceae</taxon>
        <taxon>Thermomonospora</taxon>
    </lineage>
</organism>
<accession>D1ACJ0</accession>
<feature type="domain" description="MHYT" evidence="3">
    <location>
        <begin position="9"/>
        <end position="199"/>
    </location>
</feature>
<dbReference type="PANTHER" id="PTHR35152">
    <property type="entry name" value="DOMAIN SIGNALLING PROTEIN, PUTATIVE (AFU_ORTHOLOGUE AFUA_5G11310)-RELATED"/>
    <property type="match status" value="1"/>
</dbReference>
<reference evidence="4 5" key="1">
    <citation type="journal article" date="2011" name="Stand. Genomic Sci.">
        <title>Complete genome sequence of Thermomonospora curvata type strain (B9).</title>
        <authorList>
            <person name="Chertkov O."/>
            <person name="Sikorski J."/>
            <person name="Nolan M."/>
            <person name="Lapidus A."/>
            <person name="Lucas S."/>
            <person name="Del Rio T.G."/>
            <person name="Tice H."/>
            <person name="Cheng J.F."/>
            <person name="Goodwin L."/>
            <person name="Pitluck S."/>
            <person name="Liolios K."/>
            <person name="Ivanova N."/>
            <person name="Mavromatis K."/>
            <person name="Mikhailova N."/>
            <person name="Ovchinnikova G."/>
            <person name="Pati A."/>
            <person name="Chen A."/>
            <person name="Palaniappan K."/>
            <person name="Djao O.D."/>
            <person name="Land M."/>
            <person name="Hauser L."/>
            <person name="Chang Y.J."/>
            <person name="Jeffries C.D."/>
            <person name="Brettin T."/>
            <person name="Han C."/>
            <person name="Detter J.C."/>
            <person name="Rohde M."/>
            <person name="Goker M."/>
            <person name="Woyke T."/>
            <person name="Bristow J."/>
            <person name="Eisen J.A."/>
            <person name="Markowitz V."/>
            <person name="Hugenholtz P."/>
            <person name="Klenk H.P."/>
            <person name="Kyrpides N.C."/>
        </authorList>
    </citation>
    <scope>NUCLEOTIDE SEQUENCE [LARGE SCALE GENOMIC DNA]</scope>
    <source>
        <strain evidence="5">ATCC 19995 / DSM 43183 / JCM 3096 / KCTC 9072 / NBRC 15933 / NCIMB 10081 / Henssen B9</strain>
    </source>
</reference>
<dbReference type="EMBL" id="CP001738">
    <property type="protein sequence ID" value="ACY99249.1"/>
    <property type="molecule type" value="Genomic_DNA"/>
</dbReference>
<feature type="transmembrane region" description="Helical" evidence="1">
    <location>
        <begin position="45"/>
        <end position="71"/>
    </location>
</feature>
<dbReference type="InterPro" id="IPR005330">
    <property type="entry name" value="MHYT_dom"/>
</dbReference>
<keyword evidence="1" id="KW-0472">Membrane</keyword>
<feature type="compositionally biased region" description="Basic and acidic residues" evidence="2">
    <location>
        <begin position="256"/>
        <end position="278"/>
    </location>
</feature>
<keyword evidence="5" id="KW-1185">Reference proteome</keyword>
<feature type="region of interest" description="Disordered" evidence="2">
    <location>
        <begin position="245"/>
        <end position="306"/>
    </location>
</feature>
<dbReference type="Pfam" id="PF03707">
    <property type="entry name" value="MHYT"/>
    <property type="match status" value="2"/>
</dbReference>
<evidence type="ECO:0000256" key="2">
    <source>
        <dbReference type="SAM" id="MobiDB-lite"/>
    </source>
</evidence>
<feature type="transmembrane region" description="Helical" evidence="1">
    <location>
        <begin position="111"/>
        <end position="130"/>
    </location>
</feature>
<dbReference type="OrthoDB" id="3763366at2"/>
<feature type="transmembrane region" description="Helical" evidence="1">
    <location>
        <begin position="15"/>
        <end position="33"/>
    </location>
</feature>
<dbReference type="eggNOG" id="COG3300">
    <property type="taxonomic scope" value="Bacteria"/>
</dbReference>
<evidence type="ECO:0000313" key="5">
    <source>
        <dbReference type="Proteomes" id="UP000001918"/>
    </source>
</evidence>
<dbReference type="PANTHER" id="PTHR35152:SF1">
    <property type="entry name" value="DOMAIN SIGNALLING PROTEIN, PUTATIVE (AFU_ORTHOLOGUE AFUA_5G11310)-RELATED"/>
    <property type="match status" value="1"/>
</dbReference>
<keyword evidence="1" id="KW-0812">Transmembrane</keyword>
<dbReference type="Proteomes" id="UP000001918">
    <property type="component" value="Chromosome"/>
</dbReference>
<feature type="transmembrane region" description="Helical" evidence="1">
    <location>
        <begin position="172"/>
        <end position="195"/>
    </location>
</feature>
<dbReference type="PROSITE" id="PS50924">
    <property type="entry name" value="MHYT"/>
    <property type="match status" value="1"/>
</dbReference>
<name>D1ACJ0_THECD</name>
<dbReference type="AlphaFoldDB" id="D1ACJ0"/>
<dbReference type="STRING" id="471852.Tcur_3716"/>
<feature type="transmembrane region" description="Helical" evidence="1">
    <location>
        <begin position="142"/>
        <end position="165"/>
    </location>
</feature>
<dbReference type="HOGENOM" id="CLU_061170_0_0_11"/>